<feature type="region of interest" description="Disordered" evidence="1">
    <location>
        <begin position="335"/>
        <end position="472"/>
    </location>
</feature>
<sequence length="508" mass="56372">MYISELWKIRKLLDPGQARLEGRYGIDDGMAKAIEERERLEEENLHIKSLSFLYDAYEPKYYWFEVVETLRKLMLSGGLVIWGSGSLSQVVVSMLICLAAMRIFAGCEPYIKYSVDVFNEMSQWQIFFAMFAALLIRVDELRSKSSGLKKKTSFDVVLLLTQALAPAVLVLMVCLKGRSIKKFLKSSVSLFGGRGGKGDESDDVEGGGGGGGGGDVEMNQLNQHKHHHHKRRRHKQDKRVTVIGHDKYHTDEFNLDDERRTSHAVRIDSEGMLAVAKPPPPKARKEKAGGKVVKGQVVKENSGGLLQLKPKAAKVEGGERESFGRDDLNRYNVYASPAAALKKGRGKKPGKGKKVPPPPDSKPSAPERVKNPMFSEGGLPGTKTEYSSESDDDVKPPARAPPARKPPTSKQVTSEPAAPPPPRPLRAPSMVEDDIKPPTSPPPRPLRAPSYDESDSDDVPPPPTPLPSKGWTKLWDEKQQGYYYVHEDGVTSTWDKPKGYVDKYEYVE</sequence>
<dbReference type="EMBL" id="BRXX01000502">
    <property type="protein sequence ID" value="GMI14630.1"/>
    <property type="molecule type" value="Genomic_DNA"/>
</dbReference>
<dbReference type="PROSITE" id="PS50020">
    <property type="entry name" value="WW_DOMAIN_2"/>
    <property type="match status" value="1"/>
</dbReference>
<feature type="transmembrane region" description="Helical" evidence="2">
    <location>
        <begin position="117"/>
        <end position="136"/>
    </location>
</feature>
<protein>
    <recommendedName>
        <fullName evidence="3">WW domain-containing protein</fullName>
    </recommendedName>
</protein>
<dbReference type="Gene3D" id="2.20.70.10">
    <property type="match status" value="1"/>
</dbReference>
<feature type="transmembrane region" description="Helical" evidence="2">
    <location>
        <begin position="156"/>
        <end position="175"/>
    </location>
</feature>
<comment type="caution">
    <text evidence="4">The sequence shown here is derived from an EMBL/GenBank/DDBJ whole genome shotgun (WGS) entry which is preliminary data.</text>
</comment>
<dbReference type="InterPro" id="IPR001202">
    <property type="entry name" value="WW_dom"/>
</dbReference>
<proteinExistence type="predicted"/>
<feature type="domain" description="WW" evidence="3">
    <location>
        <begin position="470"/>
        <end position="499"/>
    </location>
</feature>
<dbReference type="PROSITE" id="PS01159">
    <property type="entry name" value="WW_DOMAIN_1"/>
    <property type="match status" value="1"/>
</dbReference>
<keyword evidence="2" id="KW-1133">Transmembrane helix</keyword>
<feature type="compositionally biased region" description="Basic residues" evidence="1">
    <location>
        <begin position="342"/>
        <end position="354"/>
    </location>
</feature>
<keyword evidence="2" id="KW-0472">Membrane</keyword>
<feature type="region of interest" description="Disordered" evidence="1">
    <location>
        <begin position="193"/>
        <end position="239"/>
    </location>
</feature>
<evidence type="ECO:0000259" key="3">
    <source>
        <dbReference type="PROSITE" id="PS50020"/>
    </source>
</evidence>
<keyword evidence="5" id="KW-1185">Reference proteome</keyword>
<reference evidence="5" key="1">
    <citation type="journal article" date="2023" name="Commun. Biol.">
        <title>Genome analysis of Parmales, the sister group of diatoms, reveals the evolutionary specialization of diatoms from phago-mixotrophs to photoautotrophs.</title>
        <authorList>
            <person name="Ban H."/>
            <person name="Sato S."/>
            <person name="Yoshikawa S."/>
            <person name="Yamada K."/>
            <person name="Nakamura Y."/>
            <person name="Ichinomiya M."/>
            <person name="Sato N."/>
            <person name="Blanc-Mathieu R."/>
            <person name="Endo H."/>
            <person name="Kuwata A."/>
            <person name="Ogata H."/>
        </authorList>
    </citation>
    <scope>NUCLEOTIDE SEQUENCE [LARGE SCALE GENOMIC DNA]</scope>
    <source>
        <strain evidence="5">NIES 3699</strain>
    </source>
</reference>
<dbReference type="Proteomes" id="UP001165160">
    <property type="component" value="Unassembled WGS sequence"/>
</dbReference>
<accession>A0A9W7KXA8</accession>
<organism evidence="4 5">
    <name type="scientific">Triparma verrucosa</name>
    <dbReference type="NCBI Taxonomy" id="1606542"/>
    <lineage>
        <taxon>Eukaryota</taxon>
        <taxon>Sar</taxon>
        <taxon>Stramenopiles</taxon>
        <taxon>Ochrophyta</taxon>
        <taxon>Bolidophyceae</taxon>
        <taxon>Parmales</taxon>
        <taxon>Triparmaceae</taxon>
        <taxon>Triparma</taxon>
    </lineage>
</organism>
<evidence type="ECO:0000313" key="4">
    <source>
        <dbReference type="EMBL" id="GMI14630.1"/>
    </source>
</evidence>
<feature type="compositionally biased region" description="Basic residues" evidence="1">
    <location>
        <begin position="223"/>
        <end position="237"/>
    </location>
</feature>
<name>A0A9W7KXA8_9STRA</name>
<evidence type="ECO:0000256" key="2">
    <source>
        <dbReference type="SAM" id="Phobius"/>
    </source>
</evidence>
<gene>
    <name evidence="4" type="ORF">TrVE_jg5504</name>
</gene>
<evidence type="ECO:0000256" key="1">
    <source>
        <dbReference type="SAM" id="MobiDB-lite"/>
    </source>
</evidence>
<feature type="compositionally biased region" description="Gly residues" evidence="1">
    <location>
        <begin position="206"/>
        <end position="215"/>
    </location>
</feature>
<feature type="region of interest" description="Disordered" evidence="1">
    <location>
        <begin position="274"/>
        <end position="295"/>
    </location>
</feature>
<dbReference type="CDD" id="cd00201">
    <property type="entry name" value="WW"/>
    <property type="match status" value="1"/>
</dbReference>
<evidence type="ECO:0000313" key="5">
    <source>
        <dbReference type="Proteomes" id="UP001165160"/>
    </source>
</evidence>
<feature type="transmembrane region" description="Helical" evidence="2">
    <location>
        <begin position="79"/>
        <end position="105"/>
    </location>
</feature>
<keyword evidence="2" id="KW-0812">Transmembrane</keyword>
<dbReference type="AlphaFoldDB" id="A0A9W7KXA8"/>